<evidence type="ECO:0000256" key="2">
    <source>
        <dbReference type="ARBA" id="ARBA00022801"/>
    </source>
</evidence>
<feature type="domain" description="Ubiquitin-like protease family profile" evidence="3">
    <location>
        <begin position="84"/>
        <end position="260"/>
    </location>
</feature>
<protein>
    <recommendedName>
        <fullName evidence="3">Ubiquitin-like protease family profile domain-containing protein</fullName>
    </recommendedName>
</protein>
<reference evidence="4" key="1">
    <citation type="journal article" date="2020" name="Nature">
        <title>Giant virus diversity and host interactions through global metagenomics.</title>
        <authorList>
            <person name="Schulz F."/>
            <person name="Roux S."/>
            <person name="Paez-Espino D."/>
            <person name="Jungbluth S."/>
            <person name="Walsh D.A."/>
            <person name="Denef V.J."/>
            <person name="McMahon K.D."/>
            <person name="Konstantinidis K.T."/>
            <person name="Eloe-Fadrosh E.A."/>
            <person name="Kyrpides N.C."/>
            <person name="Woyke T."/>
        </authorList>
    </citation>
    <scope>NUCLEOTIDE SEQUENCE</scope>
    <source>
        <strain evidence="4">GVMAG-M-3300023174-30</strain>
    </source>
</reference>
<dbReference type="SUPFAM" id="SSF54001">
    <property type="entry name" value="Cysteine proteinases"/>
    <property type="match status" value="1"/>
</dbReference>
<dbReference type="InterPro" id="IPR038765">
    <property type="entry name" value="Papain-like_cys_pep_sf"/>
</dbReference>
<keyword evidence="1" id="KW-0645">Protease</keyword>
<dbReference type="AlphaFoldDB" id="A0A6C0DMK3"/>
<keyword evidence="2" id="KW-0378">Hydrolase</keyword>
<dbReference type="GO" id="GO:0008234">
    <property type="term" value="F:cysteine-type peptidase activity"/>
    <property type="evidence" value="ECO:0007669"/>
    <property type="project" value="InterPro"/>
</dbReference>
<proteinExistence type="predicted"/>
<name>A0A6C0DMK3_9ZZZZ</name>
<evidence type="ECO:0000313" key="4">
    <source>
        <dbReference type="EMBL" id="QHT17783.1"/>
    </source>
</evidence>
<evidence type="ECO:0000259" key="3">
    <source>
        <dbReference type="PROSITE" id="PS50600"/>
    </source>
</evidence>
<dbReference type="GO" id="GO:0006508">
    <property type="term" value="P:proteolysis"/>
    <property type="evidence" value="ECO:0007669"/>
    <property type="project" value="UniProtKB-KW"/>
</dbReference>
<dbReference type="PROSITE" id="PS50600">
    <property type="entry name" value="ULP_PROTEASE"/>
    <property type="match status" value="1"/>
</dbReference>
<dbReference type="InterPro" id="IPR003653">
    <property type="entry name" value="Peptidase_C48_C"/>
</dbReference>
<dbReference type="EMBL" id="MN739644">
    <property type="protein sequence ID" value="QHT17783.1"/>
    <property type="molecule type" value="Genomic_DNA"/>
</dbReference>
<accession>A0A6C0DMK3</accession>
<sequence>MSYCSPTADNKLFCYCLNSLQKIALAWNFLKPKNQIKFNLTDSSQILFAKIAKKINVGNNYWAWVDIIKYINHNKNYKISQIMKEIEIKELRPAQPKEWISNKTEWLSNFDIEKVLLQYENDKSLLYKFHGVFTIDFGSKNTEGKCKYSKDCNINMKNIIKSGKKFFGFITNLCKHDEPGTHWTSSFFVLDPSLKSYGAYYYDSVKRPIPKLLLPVFEDIKKQMNILYPNKSFNINVSNVAHQKSNTECGVFSITFQTRWLLLLKRKGYNNVAFKDVIHFKKMNDNVMKNLRFKFFRPNINSLILKN</sequence>
<organism evidence="4">
    <name type="scientific">viral metagenome</name>
    <dbReference type="NCBI Taxonomy" id="1070528"/>
    <lineage>
        <taxon>unclassified sequences</taxon>
        <taxon>metagenomes</taxon>
        <taxon>organismal metagenomes</taxon>
    </lineage>
</organism>
<evidence type="ECO:0000256" key="1">
    <source>
        <dbReference type="ARBA" id="ARBA00022670"/>
    </source>
</evidence>